<dbReference type="PANTHER" id="PTHR24038">
    <property type="entry name" value="STABILIN"/>
    <property type="match status" value="1"/>
</dbReference>
<reference evidence="15" key="2">
    <citation type="submission" date="2025-09" db="UniProtKB">
        <authorList>
            <consortium name="Ensembl"/>
        </authorList>
    </citation>
    <scope>IDENTIFICATION</scope>
</reference>
<evidence type="ECO:0000256" key="8">
    <source>
        <dbReference type="ARBA" id="ARBA00023292"/>
    </source>
</evidence>
<feature type="disulfide bond" evidence="9">
    <location>
        <begin position="1413"/>
        <end position="1430"/>
    </location>
</feature>
<feature type="disulfide bond" evidence="10">
    <location>
        <begin position="2224"/>
        <end position="2293"/>
    </location>
</feature>
<organism evidence="15 16">
    <name type="scientific">Gadus morhua</name>
    <name type="common">Atlantic cod</name>
    <dbReference type="NCBI Taxonomy" id="8049"/>
    <lineage>
        <taxon>Eukaryota</taxon>
        <taxon>Metazoa</taxon>
        <taxon>Chordata</taxon>
        <taxon>Craniata</taxon>
        <taxon>Vertebrata</taxon>
        <taxon>Euteleostomi</taxon>
        <taxon>Actinopterygii</taxon>
        <taxon>Neopterygii</taxon>
        <taxon>Teleostei</taxon>
        <taxon>Neoteleostei</taxon>
        <taxon>Acanthomorphata</taxon>
        <taxon>Zeiogadaria</taxon>
        <taxon>Gadariae</taxon>
        <taxon>Gadiformes</taxon>
        <taxon>Gadoidei</taxon>
        <taxon>Gadidae</taxon>
        <taxon>Gadus</taxon>
    </lineage>
</organism>
<dbReference type="Pfam" id="PF00193">
    <property type="entry name" value="Xlink"/>
    <property type="match status" value="1"/>
</dbReference>
<dbReference type="GO" id="GO:0016020">
    <property type="term" value="C:membrane"/>
    <property type="evidence" value="ECO:0007669"/>
    <property type="project" value="UniProtKB-SubCell"/>
</dbReference>
<evidence type="ECO:0000256" key="11">
    <source>
        <dbReference type="SAM" id="Phobius"/>
    </source>
</evidence>
<proteinExistence type="predicted"/>
<feature type="domain" description="EGF-like" evidence="12">
    <location>
        <begin position="883"/>
        <end position="924"/>
    </location>
</feature>
<dbReference type="OrthoDB" id="286301at2759"/>
<evidence type="ECO:0000313" key="15">
    <source>
        <dbReference type="Ensembl" id="ENSGMOP00000057841.1"/>
    </source>
</evidence>
<protein>
    <submittedName>
        <fullName evidence="15">Stabilin 1</fullName>
    </submittedName>
</protein>
<feature type="disulfide bond" evidence="9">
    <location>
        <begin position="195"/>
        <end position="212"/>
    </location>
</feature>
<evidence type="ECO:0000256" key="3">
    <source>
        <dbReference type="ARBA" id="ARBA00022692"/>
    </source>
</evidence>
<feature type="domain" description="EGF-like" evidence="12">
    <location>
        <begin position="1446"/>
        <end position="1485"/>
    </location>
</feature>
<dbReference type="RefSeq" id="XP_030230189.1">
    <property type="nucleotide sequence ID" value="XM_030374329.1"/>
</dbReference>
<feature type="domain" description="EGF-like" evidence="12">
    <location>
        <begin position="1366"/>
        <end position="1398"/>
    </location>
</feature>
<dbReference type="PROSITE" id="PS01241">
    <property type="entry name" value="LINK_1"/>
    <property type="match status" value="1"/>
</dbReference>
<dbReference type="Ensembl" id="ENSGMOT00000037718.1">
    <property type="protein sequence ID" value="ENSGMOP00000057841.1"/>
    <property type="gene ID" value="ENSGMOG00000006376.2"/>
</dbReference>
<dbReference type="Pfam" id="PF12947">
    <property type="entry name" value="EGF_3"/>
    <property type="match status" value="6"/>
</dbReference>
<feature type="domain" description="FAS1" evidence="13">
    <location>
        <begin position="1731"/>
        <end position="1864"/>
    </location>
</feature>
<keyword evidence="16" id="KW-1185">Reference proteome</keyword>
<dbReference type="GO" id="GO:0005540">
    <property type="term" value="F:hyaluronic acid binding"/>
    <property type="evidence" value="ECO:0007669"/>
    <property type="project" value="InterPro"/>
</dbReference>
<evidence type="ECO:0000259" key="14">
    <source>
        <dbReference type="PROSITE" id="PS50963"/>
    </source>
</evidence>
<evidence type="ECO:0000256" key="10">
    <source>
        <dbReference type="PROSITE-ProRule" id="PRU00323"/>
    </source>
</evidence>
<dbReference type="SMART" id="SM00554">
    <property type="entry name" value="FAS1"/>
    <property type="match status" value="7"/>
</dbReference>
<feature type="disulfide bond" evidence="9">
    <location>
        <begin position="781"/>
        <end position="790"/>
    </location>
</feature>
<dbReference type="Pfam" id="PF24887">
    <property type="entry name" value="EGF_STAB1-2"/>
    <property type="match status" value="3"/>
</dbReference>
<feature type="domain" description="EGF-like" evidence="12">
    <location>
        <begin position="925"/>
        <end position="967"/>
    </location>
</feature>
<dbReference type="SUPFAM" id="SSF82153">
    <property type="entry name" value="FAS1 domain"/>
    <property type="match status" value="7"/>
</dbReference>
<keyword evidence="6 9" id="KW-1015">Disulfide bond</keyword>
<dbReference type="InterPro" id="IPR036378">
    <property type="entry name" value="FAS1_dom_sf"/>
</dbReference>
<feature type="domain" description="FAS1" evidence="13">
    <location>
        <begin position="2315"/>
        <end position="2447"/>
    </location>
</feature>
<dbReference type="Gene3D" id="2.170.300.10">
    <property type="entry name" value="Tie2 ligand-binding domain superfamily"/>
    <property type="match status" value="1"/>
</dbReference>
<dbReference type="PANTHER" id="PTHR24038:SF8">
    <property type="entry name" value="STABILIN-1"/>
    <property type="match status" value="1"/>
</dbReference>
<dbReference type="PROSITE" id="PS50963">
    <property type="entry name" value="LINK_2"/>
    <property type="match status" value="1"/>
</dbReference>
<feature type="domain" description="FAS1" evidence="13">
    <location>
        <begin position="1592"/>
        <end position="1718"/>
    </location>
</feature>
<feature type="domain" description="EGF-like" evidence="12">
    <location>
        <begin position="751"/>
        <end position="791"/>
    </location>
</feature>
<feature type="disulfide bond" evidence="9">
    <location>
        <begin position="1454"/>
        <end position="1471"/>
    </location>
</feature>
<accession>A0A8C5C7H7</accession>
<dbReference type="SUPFAM" id="SSF56436">
    <property type="entry name" value="C-type lectin-like"/>
    <property type="match status" value="1"/>
</dbReference>
<keyword evidence="7" id="KW-0325">Glycoprotein</keyword>
<keyword evidence="2 9" id="KW-0245">EGF-like domain</keyword>
<dbReference type="InterPro" id="IPR016186">
    <property type="entry name" value="C-type_lectin-like/link_sf"/>
</dbReference>
<sequence length="2544" mass="275540">MCSVVPVSEEERGECFLDWSAVVWAVRMVFFNTAGENSVILLVLLCVGASKQQQVASRCDYPLTQFFHGPCISCAAAPSARCPPGQTLSNPLSPGTPIPFSCRYVVKLGRTELELRGCRRICQKSVVQQQCCPGHWGPLCLPCPSWSGKKCNFRGACLDGGKGNGTCLCDEGFSGFACHECQSPLAYGPNCDRVCDCVNGVCSKGPDGTGECLCQPPYSGPRCNQVSDQCRNCSSFSYCGGAGQQAGCVCLPGHRKSATLNTCMSSCSARDCHPDADCSTVGSKVQCVCKAGYHGDGKICLPINPCSVNNGDCPPNSTVCVFKGPNKSSCECMLGMAPLGSSSPKAGCVLASACSLDTCDSTAFCVTERDGIPSCECAAGRIGDGWRCYGNLMERVLELDQKGDQRGKLSGTIILFEGGCQLALSQEGPFTAFIPLMDKPPSEEVQKEFCGKHLMLGQHLLKNLEGQRDVNFFGGEKVRFKGNKRFILTEDPLRVYTVVQANLPAANGIIHIIDRPIGSPVPGSPHDQMFSDQTIGEILRLDQKFNRFLSLLDNCGATLPLSGPGPLTVFIPTNQAVDNARDGSLMYMITNAKHKLQELLKYHMYSHAALSTGELASLPQIETLANQIITITVGNDGKVLLGEKSVPLVTTNIVASNGIVHMIEGLLVPPSILPIMPHRCDVISSRISMGPCIHCNALHASRCPDGSTELTSHQTGCNYRWISVTLSDGCAKFCNSSTQVAGCCPGFYGPDCRPCIGGFQTPCYGRGRCSDGIHGNGACSCQSAFTGVACHICSDPNKHGDNCDQDCLCVHGVCDNRADSGGACRPGCSEGFAGSLCDRTVGLCRADGLHRHCHMNAYCLQSGVGPTCVCKEGFEGDGLSCSLVNPCLRNRGGCDANAHCVFASTPNVSCVCNVGWSGDGLVCVEINNCDLASRGGCSPDADCMYIGPEQSECKCKSGFQGDGDTCERIDPCRKNNGGCHKTAKCSLSEDQVNCTCPPELQGDGLACYGSLLEELDSNWYLNGFNRWLQRDKTSIDYLSRNVTVLAPSRDFWKNFSSTQEAFWFNRHRITHFLQAQMIPGLWTVEDLKGLEGHSVPTLGAPTSWIISSSNGTLLVGNASIHTANLPSTNGYIHIINGLLAPPLSDLSPYPPTLMGFLNSSSNFTLFRYYVLLYKLEEGKNDFTLLLPTDDAVRRHLSSTNSTLLDPSVFRYHFLNEILLPADLRDGLVKETLLGEDYSLQFHLKNNQTLVNDAVIDSGYVDTKFGVVMFLNQVLKVQQNRCSRSVNLRSKGRCSSCEGPPRCFFSYKPTMTKFPDGMVPDCFYRKRVGPRRRNTPGCKATCFKVQKDHACCPGYYGHECYRCPGEAGDGCSGHGRCQDGLFGDGECRCHEGFHGTACEDCEPGRYGTNCSSKCVCDHGKCEDGLAGSGRCLCFKGWRGTSCSVEIKDDVCGGLCDENANCIAGPRGSSPTCVCAAGYHGNGTSCKELDLCGWANGGCSRFAVCARASPTQRTCNCKDGYFGDGVVCLEADGCLFNNGGCDRTAECTRTGPNTTACSCLPGSYLLGRRCSKVKECWRGKCVCSPSAIRMGACKGSTLEELKYNPKNAFFRQMMNTYYPLSATFKGPITVFVPDIATNQDFPLSEWQSQGRTQHLSQAHVVSCEVLSFSDLTTTKQAVSLSGLTLDFTQRQGDLYVNNRSRIIGSDVTADGIIHYVDQVLTPYSLENKSTLDQKMNFSTAVKAYGYSRFSDLFKDSGLLPVLSMTRLQPFRMLWPTDEALQRLPEARRTWLSAPQHKQQLKDILEAHILRSSMIQLVTEARSMHGSKISFTCNKDLAGDLTVNGARVVERFMVIKEGVAFGIDQLLEPPGLGAHCDGLENETITSRCGFCSAIPSCPYQSKDTGESKTCTSPLRHKYRSMPMSHSFRRGGLDPFPFILCMRICRREVWKAKCCPGHFGSDCQVCPGGLTAPCGNHGECRDGIYGRGTCTCSKGFRGSACELCEPGHHGNNCTECQCVHGSCDDEIDGSGECSCETGWYGKLCKEKLDQLPEECAHCHEEAACVPGSGCQCRNHFEGNGTHCSPMPVPDLCTEYNGGCHQHADCNQTSWQTNCSCQAGYQGDGYSCEPINRCIEELNGGCSDFSDCKFTGPGQRQCECKLGYVGNGVQCLERVVPPVDRCLEENGGCHAQASCKDLHYHARTAGVFYLPSPQGIRYQMNLTGAQNGCSQQGATLASFKQLADAQQLGMHLCIAGWLEGGKVGYPTTVASPRCGDGHVGVVLYKEPVPPSSKYDAYCYRETDVSCVCNSGYVGDGGFCNGAVINVLAMNKDFSRFYKFILDYSGLSVKGRELLDFLSSAGSDVMLFVPHNDGFLTNQTLSGRDLEYHVSANHSRRLYQDLQHQEEVRTWLGANLIVTHGNNQSDKLVNQQLLLDWDVPATNGIIHVIQAPLRAPPPQAMATSSQSPAPSSGVSAILVALLLCGLGMGAVGYFLWRRQKTPFNFQYFKNETEAVPAAMMSIDNPLYSENIDSGQPSDLVDSSYWGDMKQ</sequence>
<dbReference type="GeneID" id="115556915"/>
<dbReference type="Gene3D" id="2.30.180.10">
    <property type="entry name" value="FAS1 domain"/>
    <property type="match status" value="6"/>
</dbReference>
<dbReference type="PROSITE" id="PS00022">
    <property type="entry name" value="EGF_1"/>
    <property type="match status" value="7"/>
</dbReference>
<dbReference type="Gene3D" id="3.10.100.10">
    <property type="entry name" value="Mannose-Binding Protein A, subunit A"/>
    <property type="match status" value="1"/>
</dbReference>
<dbReference type="Pfam" id="PF02469">
    <property type="entry name" value="Fasciclin"/>
    <property type="match status" value="6"/>
</dbReference>
<dbReference type="InterPro" id="IPR000782">
    <property type="entry name" value="FAS1_domain"/>
</dbReference>
<evidence type="ECO:0000259" key="13">
    <source>
        <dbReference type="PROSITE" id="PS50213"/>
    </source>
</evidence>
<evidence type="ECO:0000259" key="12">
    <source>
        <dbReference type="PROSITE" id="PS50026"/>
    </source>
</evidence>
<evidence type="ECO:0000256" key="7">
    <source>
        <dbReference type="ARBA" id="ARBA00023180"/>
    </source>
</evidence>
<dbReference type="SUPFAM" id="SSF57196">
    <property type="entry name" value="EGF/Laminin"/>
    <property type="match status" value="1"/>
</dbReference>
<comment type="caution">
    <text evidence="9">Lacks conserved residue(s) required for the propagation of feature annotation.</text>
</comment>
<evidence type="ECO:0000256" key="4">
    <source>
        <dbReference type="ARBA" id="ARBA00022989"/>
    </source>
</evidence>
<dbReference type="PROSITE" id="PS01186">
    <property type="entry name" value="EGF_2"/>
    <property type="match status" value="11"/>
</dbReference>
<keyword evidence="8" id="KW-0424">Laminin EGF-like domain</keyword>
<feature type="disulfide bond" evidence="9">
    <location>
        <begin position="214"/>
        <end position="223"/>
    </location>
</feature>
<dbReference type="InterPro" id="IPR000742">
    <property type="entry name" value="EGF"/>
</dbReference>
<reference evidence="15" key="1">
    <citation type="submission" date="2025-08" db="UniProtKB">
        <authorList>
            <consortium name="Ensembl"/>
        </authorList>
    </citation>
    <scope>IDENTIFICATION</scope>
</reference>
<feature type="domain" description="EGF-like" evidence="12">
    <location>
        <begin position="187"/>
        <end position="224"/>
    </location>
</feature>
<dbReference type="PROSITE" id="PS50026">
    <property type="entry name" value="EGF_3"/>
    <property type="match status" value="11"/>
</dbReference>
<feature type="domain" description="EGF-like" evidence="12">
    <location>
        <begin position="2125"/>
        <end position="2167"/>
    </location>
</feature>
<dbReference type="SMART" id="SM00181">
    <property type="entry name" value="EGF"/>
    <property type="match status" value="21"/>
</dbReference>
<keyword evidence="5 11" id="KW-0472">Membrane</keyword>
<feature type="domain" description="EGF-like" evidence="12">
    <location>
        <begin position="1958"/>
        <end position="1998"/>
    </location>
</feature>
<keyword evidence="4 11" id="KW-1133">Transmembrane helix</keyword>
<feature type="domain" description="FAS1" evidence="13">
    <location>
        <begin position="532"/>
        <end position="667"/>
    </location>
</feature>
<evidence type="ECO:0000256" key="2">
    <source>
        <dbReference type="ARBA" id="ARBA00022536"/>
    </source>
</evidence>
<evidence type="ECO:0000256" key="6">
    <source>
        <dbReference type="ARBA" id="ARBA00023157"/>
    </source>
</evidence>
<dbReference type="GO" id="GO:0007155">
    <property type="term" value="P:cell adhesion"/>
    <property type="evidence" value="ECO:0007669"/>
    <property type="project" value="InterPro"/>
</dbReference>
<feature type="domain" description="Link" evidence="14">
    <location>
        <begin position="2201"/>
        <end position="2295"/>
    </location>
</feature>
<comment type="subcellular location">
    <subcellularLocation>
        <location evidence="1">Membrane</location>
        <topology evidence="1">Single-pass membrane protein</topology>
    </subcellularLocation>
</comment>
<dbReference type="SMART" id="SM00445">
    <property type="entry name" value="LINK"/>
    <property type="match status" value="1"/>
</dbReference>
<feature type="domain" description="FAS1" evidence="13">
    <location>
        <begin position="1008"/>
        <end position="1139"/>
    </location>
</feature>
<dbReference type="GeneTree" id="ENSGT00940000157928"/>
<feature type="domain" description="EGF-like" evidence="12">
    <location>
        <begin position="2084"/>
        <end position="2124"/>
    </location>
</feature>
<dbReference type="InterPro" id="IPR016187">
    <property type="entry name" value="CTDL_fold"/>
</dbReference>
<dbReference type="Gene3D" id="2.10.25.10">
    <property type="entry name" value="Laminin"/>
    <property type="match status" value="9"/>
</dbReference>
<gene>
    <name evidence="15" type="primary">stab1</name>
</gene>
<feature type="disulfide bond" evidence="9">
    <location>
        <begin position="1988"/>
        <end position="1997"/>
    </location>
</feature>
<feature type="domain" description="EGF-like" evidence="12">
    <location>
        <begin position="1405"/>
        <end position="1442"/>
    </location>
</feature>
<feature type="disulfide bond" evidence="10">
    <location>
        <begin position="2248"/>
        <end position="2269"/>
    </location>
</feature>
<feature type="domain" description="FAS1" evidence="13">
    <location>
        <begin position="1150"/>
        <end position="1274"/>
    </location>
</feature>
<feature type="domain" description="EGF-like" evidence="12">
    <location>
        <begin position="1486"/>
        <end position="1527"/>
    </location>
</feature>
<evidence type="ECO:0000256" key="1">
    <source>
        <dbReference type="ARBA" id="ARBA00004167"/>
    </source>
</evidence>
<feature type="disulfide bond" evidence="9">
    <location>
        <begin position="1432"/>
        <end position="1441"/>
    </location>
</feature>
<evidence type="ECO:0000256" key="5">
    <source>
        <dbReference type="ARBA" id="ARBA00023136"/>
    </source>
</evidence>
<evidence type="ECO:0000313" key="16">
    <source>
        <dbReference type="Proteomes" id="UP000694546"/>
    </source>
</evidence>
<feature type="disulfide bond" evidence="9">
    <location>
        <begin position="1388"/>
        <end position="1397"/>
    </location>
</feature>
<dbReference type="Proteomes" id="UP000694546">
    <property type="component" value="Chromosome 13"/>
</dbReference>
<feature type="disulfide bond" evidence="9">
    <location>
        <begin position="1450"/>
        <end position="1460"/>
    </location>
</feature>
<feature type="transmembrane region" description="Helical" evidence="11">
    <location>
        <begin position="2468"/>
        <end position="2490"/>
    </location>
</feature>
<name>A0A8C5C7H7_GADMO</name>
<feature type="domain" description="FAS1" evidence="13">
    <location>
        <begin position="393"/>
        <end position="517"/>
    </location>
</feature>
<dbReference type="InterPro" id="IPR024731">
    <property type="entry name" value="NELL2-like_EGF"/>
</dbReference>
<keyword evidence="3 11" id="KW-0812">Transmembrane</keyword>
<dbReference type="PROSITE" id="PS50213">
    <property type="entry name" value="FAS1"/>
    <property type="match status" value="7"/>
</dbReference>
<evidence type="ECO:0000256" key="9">
    <source>
        <dbReference type="PROSITE-ProRule" id="PRU00076"/>
    </source>
</evidence>
<dbReference type="InterPro" id="IPR056806">
    <property type="entry name" value="EGF_STAB1-2"/>
</dbReference>
<dbReference type="InterPro" id="IPR000538">
    <property type="entry name" value="Link_dom"/>
</dbReference>